<evidence type="ECO:0000259" key="2">
    <source>
        <dbReference type="Pfam" id="PF00656"/>
    </source>
</evidence>
<dbReference type="InterPro" id="IPR029030">
    <property type="entry name" value="Caspase-like_dom_sf"/>
</dbReference>
<comment type="caution">
    <text evidence="3">The sequence shown here is derived from an EMBL/GenBank/DDBJ whole genome shotgun (WGS) entry which is preliminary data.</text>
</comment>
<feature type="compositionally biased region" description="Pro residues" evidence="1">
    <location>
        <begin position="262"/>
        <end position="275"/>
    </location>
</feature>
<evidence type="ECO:0000313" key="3">
    <source>
        <dbReference type="EMBL" id="GGM29340.1"/>
    </source>
</evidence>
<dbReference type="GO" id="GO:0004197">
    <property type="term" value="F:cysteine-type endopeptidase activity"/>
    <property type="evidence" value="ECO:0007669"/>
    <property type="project" value="InterPro"/>
</dbReference>
<name>A0A917TN40_9ACTN</name>
<sequence>MPGCFNVPVALPDPRRSRAVLVGAGAYTELEPLPAVPANLRDLQALLTDPLVWGLPPSHCRVVQDPRSTDAIRDALFEACRTATDALVFYYAGHGVVDPAGVDDLYLTTPRTTLDPMHAAVRYEDVRGLIAAARCPSKVVLLDCCYSGLALAGAMGDATRIADRVSIDASYVMTATAETRLALAPPGERYTAFTGELIDVLRNGLPNTAELLDMDGIYWQVLHNLTGKQRPTPQARARNRGHTIAIARNRGRLTADAAAPGAGPPVHEPPDPGRPPAEQLRMAPASLLALALEHPDEDAGPIVAAHATYRPTQEVAAMLGRLWPSALGALVAGAALRRPPAEVAGLLSDLDEIGAEDARGHLLGRAAARDASRVVALAVQLPAATRAVLLDAAAQACIGRPAAMIGLIAALQTSDLRPEVDDFIAGLVTAMPAPDAIALADALRDANHDEPAFALYAAAADALLDRPPAAVAEIAAGLRRTGRNEPADRLLERLAATCADAAAAGRVLDALWAEGLAGDAGRALSGLAARLPAAELLGLADHLRFTGRAADGLRLLHEAAGSADRLVEFAVHLHAAGRPIDGNHLLAGRIDGVSDRDLAGVVLAVARRVDEVAARRLLDRAGTFGPARLVALLEGLDRRDRRDGRDGRTDDPDPVGDRLLAHLERLAHDGLPLPVEAATLVALVRRRHAGLAERLLRAARPRWFADPGAAAQAFAVAGRQPEQVAPHAQLLIAFTAVSAAPTADELTNAFLSGGETGRETGGRSRGAAGRGAGGDAARAALVAELLTAGPAVAGNLLARLAGSTADGLVAAVFVAIPMLPTAGLLAFYQILDRGLPDRRAEYAELVAGRAAPAGLRAMLDAVRHDDAVLMVRSVLPAGHELPYDERSAARLVQVAAWLLRNVRHHRNVLPWLTGSPSTVAGVAAGLVLARSHRWHWESPDPPSGDEVRQRLRIAPDEHVVGAFWLDGPGLLAFTDRAVRHAWRHGRSEAQPTHLTYDEVARCSFDSPGGDQLIVNRPDGTQLRWRTQAAVRSATRGRQRSYLEAVDLARLLRDIALLAAEAVLEAPGPPDVEHYPARPNGARPG</sequence>
<dbReference type="NCBIfam" id="NF047832">
    <property type="entry name" value="caspase_w_EACC1"/>
    <property type="match status" value="1"/>
</dbReference>
<dbReference type="InterPro" id="IPR011600">
    <property type="entry name" value="Pept_C14_caspase"/>
</dbReference>
<organism evidence="3 4">
    <name type="scientific">Dactylosporangium sucinum</name>
    <dbReference type="NCBI Taxonomy" id="1424081"/>
    <lineage>
        <taxon>Bacteria</taxon>
        <taxon>Bacillati</taxon>
        <taxon>Actinomycetota</taxon>
        <taxon>Actinomycetes</taxon>
        <taxon>Micromonosporales</taxon>
        <taxon>Micromonosporaceae</taxon>
        <taxon>Dactylosporangium</taxon>
    </lineage>
</organism>
<dbReference type="Proteomes" id="UP000642070">
    <property type="component" value="Unassembled WGS sequence"/>
</dbReference>
<keyword evidence="4" id="KW-1185">Reference proteome</keyword>
<feature type="region of interest" description="Disordered" evidence="1">
    <location>
        <begin position="256"/>
        <end position="278"/>
    </location>
</feature>
<dbReference type="Gene3D" id="3.40.50.1460">
    <property type="match status" value="1"/>
</dbReference>
<proteinExistence type="predicted"/>
<feature type="domain" description="Peptidase C14 caspase" evidence="2">
    <location>
        <begin position="17"/>
        <end position="232"/>
    </location>
</feature>
<dbReference type="AlphaFoldDB" id="A0A917TN40"/>
<reference evidence="3" key="1">
    <citation type="journal article" date="2014" name="Int. J. Syst. Evol. Microbiol.">
        <title>Complete genome sequence of Corynebacterium casei LMG S-19264T (=DSM 44701T), isolated from a smear-ripened cheese.</title>
        <authorList>
            <consortium name="US DOE Joint Genome Institute (JGI-PGF)"/>
            <person name="Walter F."/>
            <person name="Albersmeier A."/>
            <person name="Kalinowski J."/>
            <person name="Ruckert C."/>
        </authorList>
    </citation>
    <scope>NUCLEOTIDE SEQUENCE</scope>
    <source>
        <strain evidence="3">JCM 19831</strain>
    </source>
</reference>
<dbReference type="Pfam" id="PF00656">
    <property type="entry name" value="Peptidase_C14"/>
    <property type="match status" value="1"/>
</dbReference>
<reference evidence="3" key="2">
    <citation type="submission" date="2020-09" db="EMBL/GenBank/DDBJ databases">
        <authorList>
            <person name="Sun Q."/>
            <person name="Ohkuma M."/>
        </authorList>
    </citation>
    <scope>NUCLEOTIDE SEQUENCE</scope>
    <source>
        <strain evidence="3">JCM 19831</strain>
    </source>
</reference>
<protein>
    <recommendedName>
        <fullName evidence="2">Peptidase C14 caspase domain-containing protein</fullName>
    </recommendedName>
</protein>
<evidence type="ECO:0000256" key="1">
    <source>
        <dbReference type="SAM" id="MobiDB-lite"/>
    </source>
</evidence>
<dbReference type="EMBL" id="BMPI01000014">
    <property type="protein sequence ID" value="GGM29340.1"/>
    <property type="molecule type" value="Genomic_DNA"/>
</dbReference>
<gene>
    <name evidence="3" type="ORF">GCM10007977_033290</name>
</gene>
<accession>A0A917TN40</accession>
<dbReference type="SUPFAM" id="SSF52129">
    <property type="entry name" value="Caspase-like"/>
    <property type="match status" value="1"/>
</dbReference>
<evidence type="ECO:0000313" key="4">
    <source>
        <dbReference type="Proteomes" id="UP000642070"/>
    </source>
</evidence>
<dbReference type="GO" id="GO:0006508">
    <property type="term" value="P:proteolysis"/>
    <property type="evidence" value="ECO:0007669"/>
    <property type="project" value="InterPro"/>
</dbReference>